<dbReference type="GO" id="GO:0016780">
    <property type="term" value="F:phosphotransferase activity, for other substituted phosphate groups"/>
    <property type="evidence" value="ECO:0007669"/>
    <property type="project" value="InterPro"/>
</dbReference>
<keyword evidence="3" id="KW-0812">Transmembrane</keyword>
<comment type="similarity">
    <text evidence="2">Belongs to the CDP-alcohol phosphatidyltransferase class-I family.</text>
</comment>
<dbReference type="Pfam" id="PF01066">
    <property type="entry name" value="CDP-OH_P_transf"/>
    <property type="match status" value="1"/>
</dbReference>
<dbReference type="GO" id="GO:0008654">
    <property type="term" value="P:phospholipid biosynthetic process"/>
    <property type="evidence" value="ECO:0007669"/>
    <property type="project" value="InterPro"/>
</dbReference>
<gene>
    <name evidence="4" type="ORF">FAD_0601</name>
    <name evidence="5" type="ORF">HLB00_10100</name>
</gene>
<name>A0A1V0N2Y2_9ARCH</name>
<dbReference type="GeneID" id="16025808"/>
<dbReference type="RefSeq" id="WP_009887658.1">
    <property type="nucleotide sequence ID" value="NZ_CP015363.1"/>
</dbReference>
<feature type="transmembrane region" description="Helical" evidence="3">
    <location>
        <begin position="173"/>
        <end position="195"/>
    </location>
</feature>
<evidence type="ECO:0000313" key="6">
    <source>
        <dbReference type="Proteomes" id="UP000192050"/>
    </source>
</evidence>
<feature type="transmembrane region" description="Helical" evidence="3">
    <location>
        <begin position="148"/>
        <end position="167"/>
    </location>
</feature>
<dbReference type="AlphaFoldDB" id="A0A1V0N2Y2"/>
<dbReference type="EMBL" id="CP015363">
    <property type="protein sequence ID" value="ARD84512.1"/>
    <property type="molecule type" value="Genomic_DNA"/>
</dbReference>
<evidence type="ECO:0000313" key="7">
    <source>
        <dbReference type="Proteomes" id="UP000546917"/>
    </source>
</evidence>
<feature type="transmembrane region" description="Helical" evidence="3">
    <location>
        <begin position="21"/>
        <end position="43"/>
    </location>
</feature>
<dbReference type="Gene3D" id="1.20.120.1760">
    <property type="match status" value="1"/>
</dbReference>
<dbReference type="EMBL" id="JABGBP010000443">
    <property type="protein sequence ID" value="NOL61169.1"/>
    <property type="molecule type" value="Genomic_DNA"/>
</dbReference>
<sequence length="201" mass="22759">MVLDSYRKKADRFLDPITKKFSGINPNTISILSLVFAALAGIFYYLSHYFLLLAFIFIIFSALFDALDGKIARLKNISSKKGDMLDHVFDRYSDMFIILGMTFSIYGNVYFGLFAILGILLTSYMGTQSQALGLKRNYSGIAGRADRLILIIIFSLIQFFVSSHFSIYSIDIYATGILLIWFGLAGNITAITRFFDMYKNL</sequence>
<proteinExistence type="inferred from homology"/>
<dbReference type="InterPro" id="IPR048254">
    <property type="entry name" value="CDP_ALCOHOL_P_TRANSF_CS"/>
</dbReference>
<accession>A0A1V0N2Y2</accession>
<keyword evidence="6" id="KW-1185">Reference proteome</keyword>
<evidence type="ECO:0000256" key="1">
    <source>
        <dbReference type="ARBA" id="ARBA00022679"/>
    </source>
</evidence>
<dbReference type="InterPro" id="IPR043130">
    <property type="entry name" value="CDP-OH_PTrfase_TM_dom"/>
</dbReference>
<evidence type="ECO:0000256" key="3">
    <source>
        <dbReference type="SAM" id="Phobius"/>
    </source>
</evidence>
<dbReference type="Proteomes" id="UP000192050">
    <property type="component" value="Chromosome"/>
</dbReference>
<protein>
    <submittedName>
        <fullName evidence="5">CDP-alcohol phosphatidyltransferase family protein</fullName>
    </submittedName>
    <submittedName>
        <fullName evidence="4">CDP-diacylglycerol--glycerol-3-phosphate 3-phosphatidyltransferase</fullName>
    </submittedName>
</protein>
<dbReference type="GO" id="GO:0016020">
    <property type="term" value="C:membrane"/>
    <property type="evidence" value="ECO:0007669"/>
    <property type="project" value="InterPro"/>
</dbReference>
<keyword evidence="3" id="KW-1133">Transmembrane helix</keyword>
<dbReference type="PROSITE" id="PS00379">
    <property type="entry name" value="CDP_ALCOHOL_P_TRANSF"/>
    <property type="match status" value="1"/>
</dbReference>
<dbReference type="OrthoDB" id="9904at2157"/>
<dbReference type="InterPro" id="IPR000462">
    <property type="entry name" value="CDP-OH_P_trans"/>
</dbReference>
<evidence type="ECO:0000313" key="4">
    <source>
        <dbReference type="EMBL" id="ARD84512.1"/>
    </source>
</evidence>
<dbReference type="STRING" id="74969.FAD_0601"/>
<keyword evidence="3" id="KW-0472">Membrane</keyword>
<dbReference type="KEGG" id="fai:FAD_0601"/>
<keyword evidence="1 2" id="KW-0808">Transferase</keyword>
<reference evidence="4 6" key="1">
    <citation type="submission" date="2011-10" db="EMBL/GenBank/DDBJ databases">
        <title>Metabolic and evolutionary patterns in the extreme acidophile Ferroplasma acidiphilum.</title>
        <authorList>
            <person name="Golyshina O.V."/>
            <person name="Kozyavkin S.A."/>
            <person name="Tatusov R.L."/>
            <person name="Slesarev A.I."/>
            <person name="Golyshin P.N."/>
        </authorList>
    </citation>
    <scope>NUCLEOTIDE SEQUENCE [LARGE SCALE GENOMIC DNA]</scope>
    <source>
        <strain evidence="4">Berkeley</strain>
        <strain evidence="6">Y</strain>
    </source>
</reference>
<evidence type="ECO:0000256" key="2">
    <source>
        <dbReference type="RuleBase" id="RU003750"/>
    </source>
</evidence>
<evidence type="ECO:0000313" key="5">
    <source>
        <dbReference type="EMBL" id="NOL61169.1"/>
    </source>
</evidence>
<reference evidence="5 7" key="2">
    <citation type="submission" date="2020-05" db="EMBL/GenBank/DDBJ databases">
        <authorList>
            <person name="Zhang R."/>
        </authorList>
    </citation>
    <scope>NUCLEOTIDE SEQUENCE [LARGE SCALE GENOMIC DNA]</scope>
    <source>
        <strain evidence="5 7">DSM 28986</strain>
    </source>
</reference>
<dbReference type="Proteomes" id="UP000546917">
    <property type="component" value="Unassembled WGS sequence"/>
</dbReference>
<feature type="transmembrane region" description="Helical" evidence="3">
    <location>
        <begin position="49"/>
        <end position="67"/>
    </location>
</feature>
<organism evidence="4 6">
    <name type="scientific">Ferroplasma acidiphilum</name>
    <dbReference type="NCBI Taxonomy" id="74969"/>
    <lineage>
        <taxon>Archaea</taxon>
        <taxon>Methanobacteriati</taxon>
        <taxon>Thermoplasmatota</taxon>
        <taxon>Thermoplasmata</taxon>
        <taxon>Thermoplasmatales</taxon>
        <taxon>Ferroplasmaceae</taxon>
        <taxon>Ferroplasma</taxon>
    </lineage>
</organism>